<dbReference type="PANTHER" id="PTHR10539">
    <property type="entry name" value="26S PROTEASOME NON-ATPASE REGULATORY SUBUNIT 13"/>
    <property type="match status" value="1"/>
</dbReference>
<dbReference type="InterPro" id="IPR036318">
    <property type="entry name" value="FAD-bd_PCMH-like_sf"/>
</dbReference>
<comment type="pathway">
    <text evidence="1">Cofactor biosynthesis; D-erythroascorbate biosynthesis; dehydro-D-arabinono-1,4-lactone from D-arabinose: step 2/2.</text>
</comment>
<dbReference type="GO" id="GO:0008541">
    <property type="term" value="C:proteasome regulatory particle, lid subcomplex"/>
    <property type="evidence" value="ECO:0007669"/>
    <property type="project" value="TreeGrafter"/>
</dbReference>
<dbReference type="EC" id="1.1.3.37" evidence="3"/>
<name>A0AAF0F3J5_9BASI</name>
<evidence type="ECO:0000313" key="10">
    <source>
        <dbReference type="Proteomes" id="UP001214628"/>
    </source>
</evidence>
<dbReference type="GO" id="GO:0003885">
    <property type="term" value="F:D-arabinono-1,4-lactone oxidase activity"/>
    <property type="evidence" value="ECO:0007669"/>
    <property type="project" value="UniProtKB-EC"/>
</dbReference>
<gene>
    <name evidence="9" type="primary">RPN9</name>
    <name evidence="9" type="ORF">MPSI1_000627</name>
</gene>
<keyword evidence="5" id="KW-0560">Oxidoreductase</keyword>
<evidence type="ECO:0000256" key="2">
    <source>
        <dbReference type="ARBA" id="ARBA00006207"/>
    </source>
</evidence>
<dbReference type="Gene3D" id="1.10.45.10">
    <property type="entry name" value="Vanillyl-alcohol Oxidase, Chain A, domain 4"/>
    <property type="match status" value="1"/>
</dbReference>
<dbReference type="PROSITE" id="PS51387">
    <property type="entry name" value="FAD_PCMH"/>
    <property type="match status" value="1"/>
</dbReference>
<dbReference type="InterPro" id="IPR016169">
    <property type="entry name" value="FAD-bd_PCMH_sub2"/>
</dbReference>
<dbReference type="InterPro" id="IPR035298">
    <property type="entry name" value="PSMD13"/>
</dbReference>
<dbReference type="EMBL" id="CP118375">
    <property type="protein sequence ID" value="WFD41988.1"/>
    <property type="molecule type" value="Genomic_DNA"/>
</dbReference>
<dbReference type="GO" id="GO:0006511">
    <property type="term" value="P:ubiquitin-dependent protein catabolic process"/>
    <property type="evidence" value="ECO:0007669"/>
    <property type="project" value="TreeGrafter"/>
</dbReference>
<evidence type="ECO:0000256" key="6">
    <source>
        <dbReference type="ARBA" id="ARBA00033418"/>
    </source>
</evidence>
<evidence type="ECO:0000259" key="7">
    <source>
        <dbReference type="PROSITE" id="PS50250"/>
    </source>
</evidence>
<proteinExistence type="inferred from homology"/>
<dbReference type="InterPro" id="IPR016166">
    <property type="entry name" value="FAD-bd_PCMH"/>
</dbReference>
<dbReference type="PROSITE" id="PS50250">
    <property type="entry name" value="PCI"/>
    <property type="match status" value="1"/>
</dbReference>
<dbReference type="InterPro" id="IPR000717">
    <property type="entry name" value="PCI_dom"/>
</dbReference>
<dbReference type="Pfam" id="PF01565">
    <property type="entry name" value="FAD_binding_4"/>
    <property type="match status" value="1"/>
</dbReference>
<evidence type="ECO:0000256" key="4">
    <source>
        <dbReference type="ARBA" id="ARBA00022942"/>
    </source>
</evidence>
<evidence type="ECO:0000256" key="5">
    <source>
        <dbReference type="ARBA" id="ARBA00023002"/>
    </source>
</evidence>
<comment type="similarity">
    <text evidence="2">Belongs to the proteasome subunit S11 family.</text>
</comment>
<dbReference type="Proteomes" id="UP001214628">
    <property type="component" value="Chromosome 1"/>
</dbReference>
<protein>
    <recommendedName>
        <fullName evidence="3">D-arabinono-1,4-lactone oxidase</fullName>
        <ecNumber evidence="3">1.1.3.37</ecNumber>
    </recommendedName>
    <alternativeName>
        <fullName evidence="6">L-galactono-gamma-lactone oxidase</fullName>
    </alternativeName>
</protein>
<dbReference type="SUPFAM" id="SSF46785">
    <property type="entry name" value="Winged helix' DNA-binding domain"/>
    <property type="match status" value="1"/>
</dbReference>
<sequence>MADAYLNSVKASAGTPAELRPFYEQFQDLYSKKLYYQLTLLVDEFLRHPASQRGTWQIDLYENFVRTFAKSINQLKLANFGVIVSRQFSDAAKAYEFLHSLAEEAKKNEYQESYVLLRMEAAHFQLLLGEVLETKTAMEESAKLLDTFDSVEPAVHASFYRVSGDYHKSKAEYADYYRNFLLFLACINVETEMNAAEQMQCAHDLAISALLGDTIYNFGELLLHPILSSLNQTEFAWLRDLLVSFNAGNIGRFEALIPRLSQETILENNLGFLRQKICLMALIENVFRRSTDNRTLSFETVAKETHIPVDEVEHLVMKALCLGLIRGAMDQSEQLVRITWVQPRVLDTDQTKALVERISSWCDRVQHISEFLDQRQRTARGIGQRSAHPPSTFAQSVSNVALEAIVAPIEFAQNAQPAHFRNWAGVYHSDASTHDGAFSHVDRRVFAPDSIEQVVAIVELARRGNQPAALPIPVRAIGRVHSPSDLPFSLGWSIRMDELQGVIEVDSEHNTVTVLAGTYLETITRVLAEHAPPLGMKNLGSISEQTIAGVISTATHGSGIHFPVISAQIISLELVCPLSDGAKIVKCSRSENPELLNATLCGLGATGIIVSATLSVEPAFRLEQVTEDIPLMSLLGDTPAPTSLDPEILARLPYSHFTQDPAALGVLLASGTPLPKAPQYIAPSKSRDPSHIYPFTPCEPAPRQPVDWNQSEETCQVQRRIEQLVESAQHVRFLIFPQAEMVTIDRARRTDKPADTSSVTQAVYHRLVHFHLSQLFLFASRFHTGLPQRVARWIYRWTHDRPPSEPRADQTLPNVEGMTLLSNSSTVHVRVDDAPNVFNFDCLFSQYTYEYAIPYEYAAAALRAIRAWLDEEHARPDGVRPHFPIEVRFVDADGIYLSHCYGRKTCFIGIIQFRPYGWPSSYRKLFQRFEALMRQFDGRPHWAKTHTSYHAELRERFPHLQDWLDVQAEYDPHRMLVNPYVARHLLDEHTANRLSIFKRSRL</sequence>
<organism evidence="9 10">
    <name type="scientific">Malassezia psittaci</name>
    <dbReference type="NCBI Taxonomy" id="1821823"/>
    <lineage>
        <taxon>Eukaryota</taxon>
        <taxon>Fungi</taxon>
        <taxon>Dikarya</taxon>
        <taxon>Basidiomycota</taxon>
        <taxon>Ustilaginomycotina</taxon>
        <taxon>Malasseziomycetes</taxon>
        <taxon>Malasseziales</taxon>
        <taxon>Malasseziaceae</taxon>
        <taxon>Malassezia</taxon>
    </lineage>
</organism>
<evidence type="ECO:0000259" key="8">
    <source>
        <dbReference type="PROSITE" id="PS51387"/>
    </source>
</evidence>
<dbReference type="Gene3D" id="3.30.465.10">
    <property type="match status" value="1"/>
</dbReference>
<evidence type="ECO:0000313" key="9">
    <source>
        <dbReference type="EMBL" id="WFD41988.1"/>
    </source>
</evidence>
<evidence type="ECO:0000256" key="1">
    <source>
        <dbReference type="ARBA" id="ARBA00005083"/>
    </source>
</evidence>
<dbReference type="InterPro" id="IPR036390">
    <property type="entry name" value="WH_DNA-bd_sf"/>
</dbReference>
<dbReference type="GO" id="GO:0005829">
    <property type="term" value="C:cytosol"/>
    <property type="evidence" value="ECO:0007669"/>
    <property type="project" value="TreeGrafter"/>
</dbReference>
<feature type="domain" description="FAD-binding PCMH-type" evidence="8">
    <location>
        <begin position="438"/>
        <end position="619"/>
    </location>
</feature>
<dbReference type="GO" id="GO:0071949">
    <property type="term" value="F:FAD binding"/>
    <property type="evidence" value="ECO:0007669"/>
    <property type="project" value="InterPro"/>
</dbReference>
<reference evidence="9" key="1">
    <citation type="submission" date="2023-02" db="EMBL/GenBank/DDBJ databases">
        <title>Mating type loci evolution in Malassezia.</title>
        <authorList>
            <person name="Coelho M.A."/>
        </authorList>
    </citation>
    <scope>NUCLEOTIDE SEQUENCE</scope>
    <source>
        <strain evidence="9">CBS 14136</strain>
    </source>
</reference>
<dbReference type="Gene3D" id="3.30.43.10">
    <property type="entry name" value="Uridine Diphospho-n-acetylenolpyruvylglucosamine Reductase, domain 2"/>
    <property type="match status" value="1"/>
</dbReference>
<dbReference type="InterPro" id="IPR016167">
    <property type="entry name" value="FAD-bd_PCMH_sub1"/>
</dbReference>
<dbReference type="SMART" id="SM00088">
    <property type="entry name" value="PINT"/>
    <property type="match status" value="1"/>
</dbReference>
<dbReference type="Pfam" id="PF04030">
    <property type="entry name" value="ALO"/>
    <property type="match status" value="1"/>
</dbReference>
<evidence type="ECO:0000256" key="3">
    <source>
        <dbReference type="ARBA" id="ARBA00013136"/>
    </source>
</evidence>
<dbReference type="InterPro" id="IPR054179">
    <property type="entry name" value="PSD13_N"/>
</dbReference>
<keyword evidence="10" id="KW-1185">Reference proteome</keyword>
<dbReference type="InterPro" id="IPR016171">
    <property type="entry name" value="Vanillyl_alc_oxidase_C-sub2"/>
</dbReference>
<keyword evidence="4 9" id="KW-0647">Proteasome</keyword>
<dbReference type="GO" id="GO:0005634">
    <property type="term" value="C:nucleus"/>
    <property type="evidence" value="ECO:0007669"/>
    <property type="project" value="TreeGrafter"/>
</dbReference>
<accession>A0AAF0F3J5</accession>
<dbReference type="PANTHER" id="PTHR10539:SF0">
    <property type="entry name" value="26S PROTEASOME NON-ATPASE REGULATORY SUBUNIT 13"/>
    <property type="match status" value="1"/>
</dbReference>
<dbReference type="InterPro" id="IPR007173">
    <property type="entry name" value="ALO_C"/>
</dbReference>
<dbReference type="Gene3D" id="3.30.70.2520">
    <property type="match status" value="1"/>
</dbReference>
<dbReference type="Pfam" id="PF22037">
    <property type="entry name" value="PSD13_N"/>
    <property type="match status" value="1"/>
</dbReference>
<dbReference type="InterPro" id="IPR006094">
    <property type="entry name" value="Oxid_FAD_bind_N"/>
</dbReference>
<feature type="domain" description="PCI" evidence="7">
    <location>
        <begin position="175"/>
        <end position="343"/>
    </location>
</feature>
<dbReference type="GO" id="GO:0005198">
    <property type="term" value="F:structural molecule activity"/>
    <property type="evidence" value="ECO:0007669"/>
    <property type="project" value="TreeGrafter"/>
</dbReference>
<dbReference type="Pfam" id="PF01399">
    <property type="entry name" value="PCI"/>
    <property type="match status" value="1"/>
</dbReference>
<dbReference type="GO" id="GO:0016020">
    <property type="term" value="C:membrane"/>
    <property type="evidence" value="ECO:0007669"/>
    <property type="project" value="InterPro"/>
</dbReference>
<dbReference type="AlphaFoldDB" id="A0AAF0F3J5"/>
<dbReference type="SUPFAM" id="SSF56176">
    <property type="entry name" value="FAD-binding/transporter-associated domain-like"/>
    <property type="match status" value="1"/>
</dbReference>